<dbReference type="SUPFAM" id="SSF161098">
    <property type="entry name" value="MetI-like"/>
    <property type="match status" value="1"/>
</dbReference>
<evidence type="ECO:0000313" key="10">
    <source>
        <dbReference type="EMBL" id="CAB4683699.1"/>
    </source>
</evidence>
<dbReference type="CDD" id="cd06261">
    <property type="entry name" value="TM_PBP2"/>
    <property type="match status" value="1"/>
</dbReference>
<evidence type="ECO:0000256" key="3">
    <source>
        <dbReference type="ARBA" id="ARBA00022448"/>
    </source>
</evidence>
<feature type="transmembrane region" description="Helical" evidence="8">
    <location>
        <begin position="24"/>
        <end position="51"/>
    </location>
</feature>
<feature type="transmembrane region" description="Helical" evidence="8">
    <location>
        <begin position="237"/>
        <end position="258"/>
    </location>
</feature>
<comment type="similarity">
    <text evidence="2">Belongs to the binding-protein-dependent transport system permease family. CysTW subfamily.</text>
</comment>
<feature type="transmembrane region" description="Helical" evidence="8">
    <location>
        <begin position="162"/>
        <end position="186"/>
    </location>
</feature>
<evidence type="ECO:0000256" key="5">
    <source>
        <dbReference type="ARBA" id="ARBA00022692"/>
    </source>
</evidence>
<feature type="transmembrane region" description="Helical" evidence="8">
    <location>
        <begin position="121"/>
        <end position="141"/>
    </location>
</feature>
<keyword evidence="6 8" id="KW-1133">Transmembrane helix</keyword>
<proteinExistence type="inferred from homology"/>
<keyword evidence="5 8" id="KW-0812">Transmembrane</keyword>
<evidence type="ECO:0000256" key="1">
    <source>
        <dbReference type="ARBA" id="ARBA00004651"/>
    </source>
</evidence>
<organism evidence="10">
    <name type="scientific">freshwater metagenome</name>
    <dbReference type="NCBI Taxonomy" id="449393"/>
    <lineage>
        <taxon>unclassified sequences</taxon>
        <taxon>metagenomes</taxon>
        <taxon>ecological metagenomes</taxon>
    </lineage>
</organism>
<dbReference type="AlphaFoldDB" id="A0A6J6NBZ6"/>
<dbReference type="PANTHER" id="PTHR42929:SF1">
    <property type="entry name" value="INNER MEMBRANE ABC TRANSPORTER PERMEASE PROTEIN YDCU-RELATED"/>
    <property type="match status" value="1"/>
</dbReference>
<dbReference type="Pfam" id="PF00528">
    <property type="entry name" value="BPD_transp_1"/>
    <property type="match status" value="1"/>
</dbReference>
<gene>
    <name evidence="10" type="ORF">UFOPK2366_00367</name>
</gene>
<evidence type="ECO:0000256" key="7">
    <source>
        <dbReference type="ARBA" id="ARBA00023136"/>
    </source>
</evidence>
<feature type="transmembrane region" description="Helical" evidence="8">
    <location>
        <begin position="206"/>
        <end position="230"/>
    </location>
</feature>
<evidence type="ECO:0000256" key="6">
    <source>
        <dbReference type="ARBA" id="ARBA00022989"/>
    </source>
</evidence>
<dbReference type="Gene3D" id="1.10.3720.10">
    <property type="entry name" value="MetI-like"/>
    <property type="match status" value="1"/>
</dbReference>
<keyword evidence="7 8" id="KW-0472">Membrane</keyword>
<reference evidence="10" key="1">
    <citation type="submission" date="2020-05" db="EMBL/GenBank/DDBJ databases">
        <authorList>
            <person name="Chiriac C."/>
            <person name="Salcher M."/>
            <person name="Ghai R."/>
            <person name="Kavagutti S V."/>
        </authorList>
    </citation>
    <scope>NUCLEOTIDE SEQUENCE</scope>
</reference>
<dbReference type="InterPro" id="IPR035906">
    <property type="entry name" value="MetI-like_sf"/>
</dbReference>
<protein>
    <submittedName>
        <fullName evidence="10">Unannotated protein</fullName>
    </submittedName>
</protein>
<evidence type="ECO:0000256" key="8">
    <source>
        <dbReference type="SAM" id="Phobius"/>
    </source>
</evidence>
<comment type="subcellular location">
    <subcellularLocation>
        <location evidence="1">Cell membrane</location>
        <topology evidence="1">Multi-pass membrane protein</topology>
    </subcellularLocation>
</comment>
<keyword evidence="3" id="KW-0813">Transport</keyword>
<evidence type="ECO:0000256" key="2">
    <source>
        <dbReference type="ARBA" id="ARBA00007069"/>
    </source>
</evidence>
<dbReference type="PROSITE" id="PS50928">
    <property type="entry name" value="ABC_TM1"/>
    <property type="match status" value="1"/>
</dbReference>
<evidence type="ECO:0000259" key="9">
    <source>
        <dbReference type="PROSITE" id="PS50928"/>
    </source>
</evidence>
<sequence length="292" mass="31532">MTATIGLPSRMRRRVSRFVDGRPWLHLGALLSGPVVWIVVLYFGSLIALFVTSFYRLNDDATAITEQFGTSNYHELLNATVYRDIALRTIGVAALVTIIDVCLALPIAFFIAKIAKPRARTALITAVLVPLWGSYLVKAFAWRAILGSPGGVLDKTFGHSPGYGITALVVVLAYLWLPFMIVPIYAGLDRVPDSLLEASNDLGAGFWLTFRTVVVPMLFPAIIAGSVFTFSLSMGDYIAVALVGGPSQMIGSVVYANFASNLPFAAAFATVPVLVMVLYLLGIRRTGALENL</sequence>
<accession>A0A6J6NBZ6</accession>
<dbReference type="GO" id="GO:0055085">
    <property type="term" value="P:transmembrane transport"/>
    <property type="evidence" value="ECO:0007669"/>
    <property type="project" value="InterPro"/>
</dbReference>
<dbReference type="PANTHER" id="PTHR42929">
    <property type="entry name" value="INNER MEMBRANE ABC TRANSPORTER PERMEASE PROTEIN YDCU-RELATED-RELATED"/>
    <property type="match status" value="1"/>
</dbReference>
<feature type="transmembrane region" description="Helical" evidence="8">
    <location>
        <begin position="92"/>
        <end position="115"/>
    </location>
</feature>
<dbReference type="GO" id="GO:0005886">
    <property type="term" value="C:plasma membrane"/>
    <property type="evidence" value="ECO:0007669"/>
    <property type="project" value="UniProtKB-SubCell"/>
</dbReference>
<dbReference type="InterPro" id="IPR000515">
    <property type="entry name" value="MetI-like"/>
</dbReference>
<feature type="transmembrane region" description="Helical" evidence="8">
    <location>
        <begin position="264"/>
        <end position="283"/>
    </location>
</feature>
<dbReference type="EMBL" id="CAEZXM010000046">
    <property type="protein sequence ID" value="CAB4683699.1"/>
    <property type="molecule type" value="Genomic_DNA"/>
</dbReference>
<feature type="domain" description="ABC transmembrane type-1" evidence="9">
    <location>
        <begin position="86"/>
        <end position="283"/>
    </location>
</feature>
<keyword evidence="4" id="KW-1003">Cell membrane</keyword>
<evidence type="ECO:0000256" key="4">
    <source>
        <dbReference type="ARBA" id="ARBA00022475"/>
    </source>
</evidence>
<name>A0A6J6NBZ6_9ZZZZ</name>